<dbReference type="KEGG" id="flt:Sv326_0384"/>
<proteinExistence type="predicted"/>
<evidence type="ECO:0008006" key="5">
    <source>
        <dbReference type="Google" id="ProtNLM"/>
    </source>
</evidence>
<accession>A0A7D6BNA2</accession>
<evidence type="ECO:0000313" key="1">
    <source>
        <dbReference type="EMBL" id="QLJ52522.1"/>
    </source>
</evidence>
<evidence type="ECO:0000313" key="2">
    <source>
        <dbReference type="EMBL" id="QLJ52559.1"/>
    </source>
</evidence>
<dbReference type="EMBL" id="CP058998">
    <property type="protein sequence ID" value="QLJ52596.1"/>
    <property type="molecule type" value="Genomic_DNA"/>
</dbReference>
<protein>
    <recommendedName>
        <fullName evidence="5">SpoVT-AbrB domain-containing protein</fullName>
    </recommendedName>
</protein>
<evidence type="ECO:0000313" key="4">
    <source>
        <dbReference type="Proteomes" id="UP000510821"/>
    </source>
</evidence>
<dbReference type="Proteomes" id="UP000510821">
    <property type="component" value="Chromosome"/>
</dbReference>
<dbReference type="EMBL" id="CP058998">
    <property type="protein sequence ID" value="QLJ52559.1"/>
    <property type="molecule type" value="Genomic_DNA"/>
</dbReference>
<evidence type="ECO:0000313" key="3">
    <source>
        <dbReference type="EMBL" id="QLJ52596.1"/>
    </source>
</evidence>
<dbReference type="EMBL" id="CP058998">
    <property type="protein sequence ID" value="QLJ52522.1"/>
    <property type="molecule type" value="Genomic_DNA"/>
</dbReference>
<name>A0A7D6BNA2_FERL1</name>
<dbReference type="KEGG" id="flt:Sv326_0421"/>
<reference evidence="1" key="1">
    <citation type="journal article" date="2020" name="Appl. Environ. Microbiol.">
        <title>Metabolic Diversity and Evolutionary History of the Archaeal Phylum 'Candidatus Micrarchaeota' Uncovered from a Freshwater Lake Metagenome.</title>
        <authorList>
            <person name="Kadnikov V.V."/>
            <person name="Savvichev A.S."/>
            <person name="Mardanov A.V."/>
            <person name="Beletsky A.V."/>
            <person name="Chupakov A.V."/>
            <person name="Kokryatskaya N.M."/>
            <person name="Pimenov N.V."/>
            <person name="Ravin N.V."/>
        </authorList>
    </citation>
    <scope>NUCLEOTIDE SEQUENCE</scope>
    <source>
        <strain evidence="1">Sv326</strain>
    </source>
</reference>
<organism evidence="1 4">
    <name type="scientific">Fermentimicrarchaeum limneticum</name>
    <dbReference type="NCBI Taxonomy" id="2795018"/>
    <lineage>
        <taxon>Archaea</taxon>
        <taxon>Candidatus Micrarchaeota</taxon>
        <taxon>Candidatus Fermentimicrarchaeales</taxon>
        <taxon>Candidatus Fermentimicrarchaeaceae</taxon>
        <taxon>Candidatus Fermentimicrarchaeum</taxon>
    </lineage>
</organism>
<gene>
    <name evidence="1" type="ORF">Sv326_0347</name>
    <name evidence="2" type="ORF">Sv326_0384</name>
    <name evidence="3" type="ORF">Sv326_0421</name>
</gene>
<reference evidence="4" key="2">
    <citation type="submission" date="2020-07" db="EMBL/GenBank/DDBJ databases">
        <title>Metabolic diversity and evolutionary history of the archaeal phylum ###Micrarchaeota### uncovered from a freshwater lake metagenome.</title>
        <authorList>
            <person name="Kadnikov V.V."/>
            <person name="Savvichev A.S."/>
            <person name="Mardanov A.V."/>
            <person name="Beletsky A.V."/>
            <person name="Chupakov A.V."/>
            <person name="Kokryatskaya N.M."/>
            <person name="Pimenov N.V."/>
            <person name="Ravin N.V."/>
        </authorList>
    </citation>
    <scope>NUCLEOTIDE SEQUENCE [LARGE SCALE GENOMIC DNA]</scope>
</reference>
<dbReference type="AlphaFoldDB" id="A0A7D6BNA2"/>
<dbReference type="KEGG" id="flt:Sv326_0347"/>
<sequence>MEKEIGRVYISKQGDCRVYLRKAVVKALNLKTNDKLIIEIDEKAKRLIVTKLE</sequence>